<reference evidence="14 15" key="1">
    <citation type="submission" date="2019-02" db="EMBL/GenBank/DDBJ databases">
        <title>Prokaryotic population dynamics and viral predation in marine succession experiment using metagenomics: the confinement effect.</title>
        <authorList>
            <person name="Haro-Moreno J.M."/>
            <person name="Rodriguez-Valera F."/>
            <person name="Lopez-Perez M."/>
        </authorList>
    </citation>
    <scope>NUCLEOTIDE SEQUENCE [LARGE SCALE GENOMIC DNA]</scope>
    <source>
        <strain evidence="14">MED-G169</strain>
    </source>
</reference>
<name>A0A520LNA5_9GAMM</name>
<keyword evidence="4 12" id="KW-0808">Transferase</keyword>
<dbReference type="GO" id="GO:0005829">
    <property type="term" value="C:cytosol"/>
    <property type="evidence" value="ECO:0007669"/>
    <property type="project" value="TreeGrafter"/>
</dbReference>
<evidence type="ECO:0000256" key="4">
    <source>
        <dbReference type="ARBA" id="ARBA00022679"/>
    </source>
</evidence>
<dbReference type="SUPFAM" id="SSF52540">
    <property type="entry name" value="P-loop containing nucleoside triphosphate hydrolases"/>
    <property type="match status" value="1"/>
</dbReference>
<evidence type="ECO:0000259" key="13">
    <source>
        <dbReference type="Pfam" id="PF02223"/>
    </source>
</evidence>
<evidence type="ECO:0000256" key="5">
    <source>
        <dbReference type="ARBA" id="ARBA00022727"/>
    </source>
</evidence>
<dbReference type="Gene3D" id="3.40.50.300">
    <property type="entry name" value="P-loop containing nucleotide triphosphate hydrolases"/>
    <property type="match status" value="1"/>
</dbReference>
<dbReference type="InterPro" id="IPR018094">
    <property type="entry name" value="Thymidylate_kinase"/>
</dbReference>
<keyword evidence="6 12" id="KW-0547">Nucleotide-binding</keyword>
<keyword evidence="5 12" id="KW-0545">Nucleotide biosynthesis</keyword>
<evidence type="ECO:0000313" key="15">
    <source>
        <dbReference type="Proteomes" id="UP000318148"/>
    </source>
</evidence>
<dbReference type="NCBIfam" id="TIGR00041">
    <property type="entry name" value="DTMP_kinase"/>
    <property type="match status" value="1"/>
</dbReference>
<dbReference type="GO" id="GO:0005524">
    <property type="term" value="F:ATP binding"/>
    <property type="evidence" value="ECO:0007669"/>
    <property type="project" value="UniProtKB-UniRule"/>
</dbReference>
<dbReference type="GO" id="GO:0004798">
    <property type="term" value="F:dTMP kinase activity"/>
    <property type="evidence" value="ECO:0007669"/>
    <property type="project" value="UniProtKB-UniRule"/>
</dbReference>
<comment type="catalytic activity">
    <reaction evidence="10 12">
        <text>dTMP + ATP = dTDP + ADP</text>
        <dbReference type="Rhea" id="RHEA:13517"/>
        <dbReference type="ChEBI" id="CHEBI:30616"/>
        <dbReference type="ChEBI" id="CHEBI:58369"/>
        <dbReference type="ChEBI" id="CHEBI:63528"/>
        <dbReference type="ChEBI" id="CHEBI:456216"/>
        <dbReference type="EC" id="2.7.4.9"/>
    </reaction>
</comment>
<gene>
    <name evidence="12" type="primary">tmk</name>
    <name evidence="14" type="ORF">EVB02_01220</name>
</gene>
<sequence>MTGKLITIEGTEGAGKSTNLKVIVDTLREANIEFITTREPGGTLLAENIRKILLEKGSEIIHEKTEVLLMFASRMQHLSQLIEPALNKNIWVVCDRFTDASFAYQGYGRGLDLSIISSLKDIVHPQITPDLTIVLDVPVKIAMDRVRKRGKLDRFEQENLNFFNKIRNGYKEIVKNNRDRCIPIDASKSMKVVEEAIRGSVMEFIKKHN</sequence>
<dbReference type="AlphaFoldDB" id="A0A520LNA5"/>
<evidence type="ECO:0000256" key="1">
    <source>
        <dbReference type="ARBA" id="ARBA00009776"/>
    </source>
</evidence>
<evidence type="ECO:0000256" key="8">
    <source>
        <dbReference type="ARBA" id="ARBA00022840"/>
    </source>
</evidence>
<dbReference type="PANTHER" id="PTHR10344">
    <property type="entry name" value="THYMIDYLATE KINASE"/>
    <property type="match status" value="1"/>
</dbReference>
<evidence type="ECO:0000256" key="3">
    <source>
        <dbReference type="ARBA" id="ARBA00017144"/>
    </source>
</evidence>
<evidence type="ECO:0000256" key="11">
    <source>
        <dbReference type="ARBA" id="ARBA00057735"/>
    </source>
</evidence>
<dbReference type="Pfam" id="PF02223">
    <property type="entry name" value="Thymidylate_kin"/>
    <property type="match status" value="1"/>
</dbReference>
<dbReference type="GO" id="GO:0006235">
    <property type="term" value="P:dTTP biosynthetic process"/>
    <property type="evidence" value="ECO:0007669"/>
    <property type="project" value="UniProtKB-UniRule"/>
</dbReference>
<dbReference type="EC" id="2.7.4.9" evidence="2 12"/>
<comment type="function">
    <text evidence="11 12">Phosphorylation of dTMP to form dTDP in both de novo and salvage pathways of dTTP synthesis.</text>
</comment>
<dbReference type="InterPro" id="IPR027417">
    <property type="entry name" value="P-loop_NTPase"/>
</dbReference>
<comment type="similarity">
    <text evidence="1 12">Belongs to the thymidylate kinase family.</text>
</comment>
<dbReference type="Proteomes" id="UP000318148">
    <property type="component" value="Unassembled WGS sequence"/>
</dbReference>
<dbReference type="InterPro" id="IPR039430">
    <property type="entry name" value="Thymidylate_kin-like_dom"/>
</dbReference>
<protein>
    <recommendedName>
        <fullName evidence="3 12">Thymidylate kinase</fullName>
        <ecNumber evidence="2 12">2.7.4.9</ecNumber>
    </recommendedName>
    <alternativeName>
        <fullName evidence="9 12">dTMP kinase</fullName>
    </alternativeName>
</protein>
<evidence type="ECO:0000313" key="14">
    <source>
        <dbReference type="EMBL" id="RZO07837.1"/>
    </source>
</evidence>
<dbReference type="GO" id="GO:0006233">
    <property type="term" value="P:dTDP biosynthetic process"/>
    <property type="evidence" value="ECO:0007669"/>
    <property type="project" value="InterPro"/>
</dbReference>
<evidence type="ECO:0000256" key="12">
    <source>
        <dbReference type="HAMAP-Rule" id="MF_00165"/>
    </source>
</evidence>
<accession>A0A520LNA5</accession>
<feature type="binding site" evidence="12">
    <location>
        <begin position="10"/>
        <end position="17"/>
    </location>
    <ligand>
        <name>ATP</name>
        <dbReference type="ChEBI" id="CHEBI:30616"/>
    </ligand>
</feature>
<organism evidence="14 15">
    <name type="scientific">SAR92 clade bacterium</name>
    <dbReference type="NCBI Taxonomy" id="2315479"/>
    <lineage>
        <taxon>Bacteria</taxon>
        <taxon>Pseudomonadati</taxon>
        <taxon>Pseudomonadota</taxon>
        <taxon>Gammaproteobacteria</taxon>
        <taxon>Cellvibrionales</taxon>
        <taxon>Porticoccaceae</taxon>
        <taxon>SAR92 clade</taxon>
    </lineage>
</organism>
<evidence type="ECO:0000256" key="10">
    <source>
        <dbReference type="ARBA" id="ARBA00048743"/>
    </source>
</evidence>
<dbReference type="EMBL" id="SHBO01000008">
    <property type="protein sequence ID" value="RZO07837.1"/>
    <property type="molecule type" value="Genomic_DNA"/>
</dbReference>
<evidence type="ECO:0000256" key="6">
    <source>
        <dbReference type="ARBA" id="ARBA00022741"/>
    </source>
</evidence>
<keyword evidence="8 12" id="KW-0067">ATP-binding</keyword>
<dbReference type="PANTHER" id="PTHR10344:SF4">
    <property type="entry name" value="UMP-CMP KINASE 2, MITOCHONDRIAL"/>
    <property type="match status" value="1"/>
</dbReference>
<evidence type="ECO:0000256" key="2">
    <source>
        <dbReference type="ARBA" id="ARBA00012980"/>
    </source>
</evidence>
<keyword evidence="7 12" id="KW-0418">Kinase</keyword>
<dbReference type="GO" id="GO:0006227">
    <property type="term" value="P:dUDP biosynthetic process"/>
    <property type="evidence" value="ECO:0007669"/>
    <property type="project" value="TreeGrafter"/>
</dbReference>
<dbReference type="HAMAP" id="MF_00165">
    <property type="entry name" value="Thymidylate_kinase"/>
    <property type="match status" value="1"/>
</dbReference>
<evidence type="ECO:0000256" key="9">
    <source>
        <dbReference type="ARBA" id="ARBA00029962"/>
    </source>
</evidence>
<dbReference type="CDD" id="cd01672">
    <property type="entry name" value="TMPK"/>
    <property type="match status" value="1"/>
</dbReference>
<comment type="caution">
    <text evidence="14">The sequence shown here is derived from an EMBL/GenBank/DDBJ whole genome shotgun (WGS) entry which is preliminary data.</text>
</comment>
<dbReference type="FunFam" id="3.40.50.300:FF:000225">
    <property type="entry name" value="Thymidylate kinase"/>
    <property type="match status" value="1"/>
</dbReference>
<proteinExistence type="inferred from homology"/>
<evidence type="ECO:0000256" key="7">
    <source>
        <dbReference type="ARBA" id="ARBA00022777"/>
    </source>
</evidence>
<feature type="domain" description="Thymidylate kinase-like" evidence="13">
    <location>
        <begin position="8"/>
        <end position="197"/>
    </location>
</feature>